<gene>
    <name evidence="1" type="ORF">LCGC14_1927670</name>
</gene>
<dbReference type="EMBL" id="LAZR01020650">
    <property type="protein sequence ID" value="KKL88138.1"/>
    <property type="molecule type" value="Genomic_DNA"/>
</dbReference>
<accession>A0A0F9FPI2</accession>
<proteinExistence type="predicted"/>
<comment type="caution">
    <text evidence="1">The sequence shown here is derived from an EMBL/GenBank/DDBJ whole genome shotgun (WGS) entry which is preliminary data.</text>
</comment>
<dbReference type="AlphaFoldDB" id="A0A0F9FPI2"/>
<sequence length="83" mass="9098">MKKRANPGEIARARRERGRARDILKNEVEVSGGVDLIHLGGAVGLRIGVAVGQRELVERLLKDAGILVPYTVRETDKPQGKED</sequence>
<evidence type="ECO:0000313" key="1">
    <source>
        <dbReference type="EMBL" id="KKL88138.1"/>
    </source>
</evidence>
<name>A0A0F9FPI2_9ZZZZ</name>
<protein>
    <submittedName>
        <fullName evidence="1">Uncharacterized protein</fullName>
    </submittedName>
</protein>
<reference evidence="1" key="1">
    <citation type="journal article" date="2015" name="Nature">
        <title>Complex archaea that bridge the gap between prokaryotes and eukaryotes.</title>
        <authorList>
            <person name="Spang A."/>
            <person name="Saw J.H."/>
            <person name="Jorgensen S.L."/>
            <person name="Zaremba-Niedzwiedzka K."/>
            <person name="Martijn J."/>
            <person name="Lind A.E."/>
            <person name="van Eijk R."/>
            <person name="Schleper C."/>
            <person name="Guy L."/>
            <person name="Ettema T.J."/>
        </authorList>
    </citation>
    <scope>NUCLEOTIDE SEQUENCE</scope>
</reference>
<organism evidence="1">
    <name type="scientific">marine sediment metagenome</name>
    <dbReference type="NCBI Taxonomy" id="412755"/>
    <lineage>
        <taxon>unclassified sequences</taxon>
        <taxon>metagenomes</taxon>
        <taxon>ecological metagenomes</taxon>
    </lineage>
</organism>